<evidence type="ECO:0000313" key="1">
    <source>
        <dbReference type="EMBL" id="KUG22638.1"/>
    </source>
</evidence>
<sequence>MRKIILSTNLQSKVYRGGKEEATPYALGTDVRYPVSFPPLVGGN</sequence>
<accession>A0A0W8FPU0</accession>
<dbReference type="EMBL" id="LNQE01000949">
    <property type="protein sequence ID" value="KUG22638.1"/>
    <property type="molecule type" value="Genomic_DNA"/>
</dbReference>
<protein>
    <submittedName>
        <fullName evidence="1">Uncharacterized protein</fullName>
    </submittedName>
</protein>
<organism evidence="1">
    <name type="scientific">hydrocarbon metagenome</name>
    <dbReference type="NCBI Taxonomy" id="938273"/>
    <lineage>
        <taxon>unclassified sequences</taxon>
        <taxon>metagenomes</taxon>
        <taxon>ecological metagenomes</taxon>
    </lineage>
</organism>
<comment type="caution">
    <text evidence="1">The sequence shown here is derived from an EMBL/GenBank/DDBJ whole genome shotgun (WGS) entry which is preliminary data.</text>
</comment>
<gene>
    <name evidence="1" type="ORF">ASZ90_007589</name>
</gene>
<dbReference type="AlphaFoldDB" id="A0A0W8FPU0"/>
<name>A0A0W8FPU0_9ZZZZ</name>
<proteinExistence type="predicted"/>
<reference evidence="1" key="1">
    <citation type="journal article" date="2015" name="Proc. Natl. Acad. Sci. U.S.A.">
        <title>Networks of energetic and metabolic interactions define dynamics in microbial communities.</title>
        <authorList>
            <person name="Embree M."/>
            <person name="Liu J.K."/>
            <person name="Al-Bassam M.M."/>
            <person name="Zengler K."/>
        </authorList>
    </citation>
    <scope>NUCLEOTIDE SEQUENCE</scope>
</reference>